<evidence type="ECO:0000256" key="1">
    <source>
        <dbReference type="SAM" id="Phobius"/>
    </source>
</evidence>
<feature type="signal peptide" evidence="2">
    <location>
        <begin position="1"/>
        <end position="22"/>
    </location>
</feature>
<accession>A0A7I8X019</accession>
<keyword evidence="1" id="KW-0472">Membrane</keyword>
<evidence type="ECO:0000313" key="4">
    <source>
        <dbReference type="Proteomes" id="UP000659654"/>
    </source>
</evidence>
<dbReference type="EMBL" id="CAJFCV020000006">
    <property type="protein sequence ID" value="CAG9129727.1"/>
    <property type="molecule type" value="Genomic_DNA"/>
</dbReference>
<dbReference type="Proteomes" id="UP000582659">
    <property type="component" value="Unassembled WGS sequence"/>
</dbReference>
<evidence type="ECO:0000313" key="3">
    <source>
        <dbReference type="EMBL" id="CAD5234146.1"/>
    </source>
</evidence>
<keyword evidence="2" id="KW-0732">Signal</keyword>
<evidence type="ECO:0000256" key="2">
    <source>
        <dbReference type="SAM" id="SignalP"/>
    </source>
</evidence>
<dbReference type="AlphaFoldDB" id="A0A7I8X019"/>
<organism evidence="3 4">
    <name type="scientific">Bursaphelenchus xylophilus</name>
    <name type="common">Pinewood nematode worm</name>
    <name type="synonym">Aphelenchoides xylophilus</name>
    <dbReference type="NCBI Taxonomy" id="6326"/>
    <lineage>
        <taxon>Eukaryota</taxon>
        <taxon>Metazoa</taxon>
        <taxon>Ecdysozoa</taxon>
        <taxon>Nematoda</taxon>
        <taxon>Chromadorea</taxon>
        <taxon>Rhabditida</taxon>
        <taxon>Tylenchina</taxon>
        <taxon>Tylenchomorpha</taxon>
        <taxon>Aphelenchoidea</taxon>
        <taxon>Aphelenchoididae</taxon>
        <taxon>Bursaphelenchus</taxon>
    </lineage>
</organism>
<protein>
    <submittedName>
        <fullName evidence="3">(pine wood nematode) hypothetical protein</fullName>
    </submittedName>
</protein>
<gene>
    <name evidence="3" type="ORF">BXYJ_LOCUS14237</name>
</gene>
<dbReference type="EMBL" id="CAJFDI010000006">
    <property type="protein sequence ID" value="CAD5234146.1"/>
    <property type="molecule type" value="Genomic_DNA"/>
</dbReference>
<keyword evidence="1" id="KW-0812">Transmembrane</keyword>
<feature type="chain" id="PRO_5035384902" evidence="2">
    <location>
        <begin position="23"/>
        <end position="381"/>
    </location>
</feature>
<keyword evidence="1" id="KW-1133">Transmembrane helix</keyword>
<sequence>MCGRFLPSCIIFLSFLPLWTKGYTVVRLDVECNIRVTSETSIAADGDCRDAKVTYISNDNYLKTWLIVKVVDSTSVMYGTVTFDKLKEGKVTIKKVSLDYALGDCKFDPDFFTHFVDGNTHYMLAKCGDSYSLLKSPILQDYVIYTPSRPLIRVNALHNTPQNQIVGIGLPFSESGLSFLQTSENGKPGRTLYEIQDINNPTADPASPSGINLQYVLLHEHSPIVSMKVDKKTVFKNLNGGPLPDGCSSINHDQVEYSIYGCADIMLTEKVTESFEWVNDLDDIPVDILGKGPSFSIYKEEDVVKCERTSKQRVAFITLLFFVNIFEMLNIIAIIIAVYACRNLHKKRMAKRHARCAKRMAEKQRILEEQRNNDQTNTEAL</sequence>
<name>A0A7I8X019_BURXY</name>
<comment type="caution">
    <text evidence="3">The sequence shown here is derived from an EMBL/GenBank/DDBJ whole genome shotgun (WGS) entry which is preliminary data.</text>
</comment>
<proteinExistence type="predicted"/>
<feature type="transmembrane region" description="Helical" evidence="1">
    <location>
        <begin position="314"/>
        <end position="341"/>
    </location>
</feature>
<keyword evidence="4" id="KW-1185">Reference proteome</keyword>
<dbReference type="Proteomes" id="UP000659654">
    <property type="component" value="Unassembled WGS sequence"/>
</dbReference>
<reference evidence="3" key="1">
    <citation type="submission" date="2020-09" db="EMBL/GenBank/DDBJ databases">
        <authorList>
            <person name="Kikuchi T."/>
        </authorList>
    </citation>
    <scope>NUCLEOTIDE SEQUENCE</scope>
    <source>
        <strain evidence="3">Ka4C1</strain>
    </source>
</reference>